<dbReference type="InterPro" id="IPR002173">
    <property type="entry name" value="Carboh/pur_kinase_PfkB_CS"/>
</dbReference>
<dbReference type="EMBL" id="CP012752">
    <property type="protein sequence ID" value="ALG09973.1"/>
    <property type="molecule type" value="Genomic_DNA"/>
</dbReference>
<dbReference type="SUPFAM" id="SSF53613">
    <property type="entry name" value="Ribokinase-like"/>
    <property type="match status" value="1"/>
</dbReference>
<keyword evidence="2" id="KW-0808">Transferase</keyword>
<organism evidence="5 6">
    <name type="scientific">Kibdelosporangium phytohabitans</name>
    <dbReference type="NCBI Taxonomy" id="860235"/>
    <lineage>
        <taxon>Bacteria</taxon>
        <taxon>Bacillati</taxon>
        <taxon>Actinomycetota</taxon>
        <taxon>Actinomycetes</taxon>
        <taxon>Pseudonocardiales</taxon>
        <taxon>Pseudonocardiaceae</taxon>
        <taxon>Kibdelosporangium</taxon>
    </lineage>
</organism>
<sequence length="334" mass="35633">MRVAITGSIATDHLMVYPGRFAEHFIADKLDRLSLSFLVDRLDIRRGGAAANICFGMGMLGLRPALVGAAGHDFADYRSWLERHGVDTGSVRVSQTKFTARFLCTTDDYHNQIASFYSGAMAEAREIELAPVAARTGGLDLVVIAPNDPAAMVRHTEECRDRGYVFAADPSQQLARMTPHEIRTLVTGATYLFTNEYERDLLLSRTKWTAGRVLDEVGTWITTLGEQGARIESAAGEVRTVTAAKVTAKVDPTGAGDAFRAGFLAGRSWGLAVDRSAQIGCALASVSLASLGSQEYEVDAAGLLARFSAAYGPVAAAEVSPHLPGNIPAAVVGQ</sequence>
<accession>A0A0N9I553</accession>
<evidence type="ECO:0000259" key="4">
    <source>
        <dbReference type="Pfam" id="PF00294"/>
    </source>
</evidence>
<dbReference type="CDD" id="cd01942">
    <property type="entry name" value="ribokinase_group_A"/>
    <property type="match status" value="1"/>
</dbReference>
<comment type="similarity">
    <text evidence="1">Belongs to the carbohydrate kinase PfkB family.</text>
</comment>
<dbReference type="InterPro" id="IPR050306">
    <property type="entry name" value="PfkB_Carbo_kinase"/>
</dbReference>
<keyword evidence="3 5" id="KW-0418">Kinase</keyword>
<protein>
    <submittedName>
        <fullName evidence="5">Ribokinase</fullName>
    </submittedName>
</protein>
<evidence type="ECO:0000256" key="3">
    <source>
        <dbReference type="ARBA" id="ARBA00022777"/>
    </source>
</evidence>
<evidence type="ECO:0000313" key="5">
    <source>
        <dbReference type="EMBL" id="ALG09973.1"/>
    </source>
</evidence>
<evidence type="ECO:0000313" key="6">
    <source>
        <dbReference type="Proteomes" id="UP000063699"/>
    </source>
</evidence>
<dbReference type="InterPro" id="IPR029056">
    <property type="entry name" value="Ribokinase-like"/>
</dbReference>
<dbReference type="OrthoDB" id="9779730at2"/>
<dbReference type="PANTHER" id="PTHR43085:SF46">
    <property type="entry name" value="ADENOSINE KINASE"/>
    <property type="match status" value="1"/>
</dbReference>
<keyword evidence="6" id="KW-1185">Reference proteome</keyword>
<dbReference type="Proteomes" id="UP000063699">
    <property type="component" value="Chromosome"/>
</dbReference>
<feature type="domain" description="Carbohydrate kinase PfkB" evidence="4">
    <location>
        <begin position="25"/>
        <end position="295"/>
    </location>
</feature>
<dbReference type="GO" id="GO:0016301">
    <property type="term" value="F:kinase activity"/>
    <property type="evidence" value="ECO:0007669"/>
    <property type="project" value="UniProtKB-KW"/>
</dbReference>
<dbReference type="Pfam" id="PF00294">
    <property type="entry name" value="PfkB"/>
    <property type="match status" value="1"/>
</dbReference>
<dbReference type="AlphaFoldDB" id="A0A0N9I553"/>
<dbReference type="PROSITE" id="PS00584">
    <property type="entry name" value="PFKB_KINASES_2"/>
    <property type="match status" value="1"/>
</dbReference>
<proteinExistence type="inferred from homology"/>
<evidence type="ECO:0000256" key="1">
    <source>
        <dbReference type="ARBA" id="ARBA00010688"/>
    </source>
</evidence>
<dbReference type="RefSeq" id="WP_054291877.1">
    <property type="nucleotide sequence ID" value="NZ_CP012752.1"/>
</dbReference>
<gene>
    <name evidence="5" type="ORF">AOZ06_26475</name>
</gene>
<dbReference type="KEGG" id="kphy:AOZ06_26475"/>
<dbReference type="InterPro" id="IPR011611">
    <property type="entry name" value="PfkB_dom"/>
</dbReference>
<name>A0A0N9I553_9PSEU</name>
<reference evidence="5 6" key="1">
    <citation type="submission" date="2015-07" db="EMBL/GenBank/DDBJ databases">
        <title>Genome sequencing of Kibdelosporangium phytohabitans.</title>
        <authorList>
            <person name="Qin S."/>
            <person name="Xing K."/>
        </authorList>
    </citation>
    <scope>NUCLEOTIDE SEQUENCE [LARGE SCALE GENOMIC DNA]</scope>
    <source>
        <strain evidence="5 6">KLBMP1111</strain>
    </source>
</reference>
<dbReference type="PANTHER" id="PTHR43085">
    <property type="entry name" value="HEXOKINASE FAMILY MEMBER"/>
    <property type="match status" value="1"/>
</dbReference>
<dbReference type="Gene3D" id="3.40.1190.20">
    <property type="match status" value="1"/>
</dbReference>
<evidence type="ECO:0000256" key="2">
    <source>
        <dbReference type="ARBA" id="ARBA00022679"/>
    </source>
</evidence>
<dbReference type="STRING" id="860235.AOZ06_26475"/>